<gene>
    <name evidence="2" type="ORF">SVIO_065570</name>
</gene>
<dbReference type="EMBL" id="BJHW01000001">
    <property type="protein sequence ID" value="GDY55934.1"/>
    <property type="molecule type" value="Genomic_DNA"/>
</dbReference>
<name>A0A4D4L695_STRVO</name>
<dbReference type="Proteomes" id="UP000301309">
    <property type="component" value="Unassembled WGS sequence"/>
</dbReference>
<sequence>MLRPAVEGDLLLAVIGERPGATAVVAAGARTAFVSTRGDQGSESEGAARGEQTAAGEGSALAWRMKVLSLDAYGDVVRDGNPRT</sequence>
<comment type="caution">
    <text evidence="2">The sequence shown here is derived from an EMBL/GenBank/DDBJ whole genome shotgun (WGS) entry which is preliminary data.</text>
</comment>
<proteinExistence type="predicted"/>
<evidence type="ECO:0000313" key="3">
    <source>
        <dbReference type="Proteomes" id="UP000301309"/>
    </source>
</evidence>
<protein>
    <submittedName>
        <fullName evidence="2">Uncharacterized protein</fullName>
    </submittedName>
</protein>
<organism evidence="2 3">
    <name type="scientific">Streptomyces violaceusniger</name>
    <dbReference type="NCBI Taxonomy" id="68280"/>
    <lineage>
        <taxon>Bacteria</taxon>
        <taxon>Bacillati</taxon>
        <taxon>Actinomycetota</taxon>
        <taxon>Actinomycetes</taxon>
        <taxon>Kitasatosporales</taxon>
        <taxon>Streptomycetaceae</taxon>
        <taxon>Streptomyces</taxon>
        <taxon>Streptomyces violaceusniger group</taxon>
    </lineage>
</organism>
<evidence type="ECO:0000313" key="2">
    <source>
        <dbReference type="EMBL" id="GDY55934.1"/>
    </source>
</evidence>
<evidence type="ECO:0000256" key="1">
    <source>
        <dbReference type="SAM" id="MobiDB-lite"/>
    </source>
</evidence>
<accession>A0A4D4L695</accession>
<reference evidence="2 3" key="1">
    <citation type="journal article" date="2020" name="Int. J. Syst. Evol. Microbiol.">
        <title>Reclassification of Streptomyces castelarensis and Streptomyces sporoclivatus as later heterotypic synonyms of Streptomyces antimycoticus.</title>
        <authorList>
            <person name="Komaki H."/>
            <person name="Tamura T."/>
        </authorList>
    </citation>
    <scope>NUCLEOTIDE SEQUENCE [LARGE SCALE GENOMIC DNA]</scope>
    <source>
        <strain evidence="2 3">NBRC 13459</strain>
    </source>
</reference>
<feature type="region of interest" description="Disordered" evidence="1">
    <location>
        <begin position="36"/>
        <end position="57"/>
    </location>
</feature>
<keyword evidence="3" id="KW-1185">Reference proteome</keyword>
<dbReference type="AlphaFoldDB" id="A0A4D4L695"/>